<dbReference type="OrthoDB" id="529367at2759"/>
<evidence type="ECO:0000256" key="3">
    <source>
        <dbReference type="ARBA" id="ARBA00022692"/>
    </source>
</evidence>
<feature type="binding site" evidence="6">
    <location>
        <position position="233"/>
    </location>
    <ligand>
        <name>Zn(2+)</name>
        <dbReference type="ChEBI" id="CHEBI:29105"/>
    </ligand>
</feature>
<dbReference type="Pfam" id="PF03006">
    <property type="entry name" value="HlyIII"/>
    <property type="match status" value="1"/>
</dbReference>
<organism evidence="8 9">
    <name type="scientific">Alternaria atra</name>
    <dbReference type="NCBI Taxonomy" id="119953"/>
    <lineage>
        <taxon>Eukaryota</taxon>
        <taxon>Fungi</taxon>
        <taxon>Dikarya</taxon>
        <taxon>Ascomycota</taxon>
        <taxon>Pezizomycotina</taxon>
        <taxon>Dothideomycetes</taxon>
        <taxon>Pleosporomycetidae</taxon>
        <taxon>Pleosporales</taxon>
        <taxon>Pleosporineae</taxon>
        <taxon>Pleosporaceae</taxon>
        <taxon>Alternaria</taxon>
        <taxon>Alternaria sect. Ulocladioides</taxon>
    </lineage>
</organism>
<keyword evidence="6" id="KW-0479">Metal-binding</keyword>
<dbReference type="GeneID" id="67016251"/>
<accession>A0A8J2HTJ8</accession>
<dbReference type="EMBL" id="CAJRGZ010000014">
    <property type="protein sequence ID" value="CAG5138872.1"/>
    <property type="molecule type" value="Genomic_DNA"/>
</dbReference>
<feature type="transmembrane region" description="Helical" evidence="7">
    <location>
        <begin position="195"/>
        <end position="214"/>
    </location>
</feature>
<dbReference type="InterPro" id="IPR004254">
    <property type="entry name" value="AdipoR/HlyIII-related"/>
</dbReference>
<keyword evidence="4 7" id="KW-1133">Transmembrane helix</keyword>
<evidence type="ECO:0000256" key="1">
    <source>
        <dbReference type="ARBA" id="ARBA00004141"/>
    </source>
</evidence>
<evidence type="ECO:0000256" key="2">
    <source>
        <dbReference type="ARBA" id="ARBA00007018"/>
    </source>
</evidence>
<dbReference type="GO" id="GO:0038023">
    <property type="term" value="F:signaling receptor activity"/>
    <property type="evidence" value="ECO:0007669"/>
    <property type="project" value="TreeGrafter"/>
</dbReference>
<comment type="similarity">
    <text evidence="2">Belongs to the ADIPOR family.</text>
</comment>
<keyword evidence="3 7" id="KW-0812">Transmembrane</keyword>
<feature type="transmembrane region" description="Helical" evidence="7">
    <location>
        <begin position="67"/>
        <end position="89"/>
    </location>
</feature>
<name>A0A8J2HTJ8_9PLEO</name>
<protein>
    <submittedName>
        <fullName evidence="8">Uncharacterized protein</fullName>
    </submittedName>
</protein>
<feature type="transmembrane region" description="Helical" evidence="7">
    <location>
        <begin position="101"/>
        <end position="120"/>
    </location>
</feature>
<feature type="transmembrane region" description="Helical" evidence="7">
    <location>
        <begin position="20"/>
        <end position="47"/>
    </location>
</feature>
<sequence>MRTERDLYSLSRRRPDKLPYRASVLSIASLHTETLNIWSHLLGALWFGTSIVRFAVVHQGPLTRDAVGVSLYLVATALCFASSTLYHVFADHVHAWFWLRIDHVGIVCAIWATSVSFTLASLECRQGERWTYTALVTAAAGLSLFLLARVQEHDARSRKDRLSAHVAFGAVAAIPGLRCWYLHAQGQRVELLEEFWSLVIGNGVGGGIYATHLLDKAIGRDLGLPDISHHVMHIIAVAGAWMYQQGLLAVYEARIAANRPWLCL</sequence>
<evidence type="ECO:0000256" key="6">
    <source>
        <dbReference type="PIRSR" id="PIRSR604254-1"/>
    </source>
</evidence>
<evidence type="ECO:0000256" key="7">
    <source>
        <dbReference type="SAM" id="Phobius"/>
    </source>
</evidence>
<keyword evidence="5 7" id="KW-0472">Membrane</keyword>
<evidence type="ECO:0000313" key="8">
    <source>
        <dbReference type="EMBL" id="CAG5138872.1"/>
    </source>
</evidence>
<dbReference type="GO" id="GO:0046872">
    <property type="term" value="F:metal ion binding"/>
    <property type="evidence" value="ECO:0007669"/>
    <property type="project" value="UniProtKB-KW"/>
</dbReference>
<comment type="caution">
    <text evidence="8">The sequence shown here is derived from an EMBL/GenBank/DDBJ whole genome shotgun (WGS) entry which is preliminary data.</text>
</comment>
<keyword evidence="6" id="KW-0862">Zinc</keyword>
<dbReference type="AlphaFoldDB" id="A0A8J2HTJ8"/>
<evidence type="ECO:0000256" key="5">
    <source>
        <dbReference type="ARBA" id="ARBA00023136"/>
    </source>
</evidence>
<dbReference type="PANTHER" id="PTHR20855:SF52">
    <property type="entry name" value="ADIPONECTIN RECEPTOR PROTEIN"/>
    <property type="match status" value="1"/>
</dbReference>
<keyword evidence="9" id="KW-1185">Reference proteome</keyword>
<comment type="subcellular location">
    <subcellularLocation>
        <location evidence="1">Membrane</location>
        <topology evidence="1">Multi-pass membrane protein</topology>
    </subcellularLocation>
</comment>
<proteinExistence type="inferred from homology"/>
<dbReference type="Proteomes" id="UP000676310">
    <property type="component" value="Unassembled WGS sequence"/>
</dbReference>
<dbReference type="RefSeq" id="XP_043163986.1">
    <property type="nucleotide sequence ID" value="XM_043308051.1"/>
</dbReference>
<reference evidence="8" key="1">
    <citation type="submission" date="2021-05" db="EMBL/GenBank/DDBJ databases">
        <authorList>
            <person name="Stam R."/>
        </authorList>
    </citation>
    <scope>NUCLEOTIDE SEQUENCE</scope>
    <source>
        <strain evidence="8">CS162</strain>
    </source>
</reference>
<feature type="binding site" evidence="6">
    <location>
        <position position="229"/>
    </location>
    <ligand>
        <name>Zn(2+)</name>
        <dbReference type="ChEBI" id="CHEBI:29105"/>
    </ligand>
</feature>
<feature type="transmembrane region" description="Helical" evidence="7">
    <location>
        <begin position="132"/>
        <end position="150"/>
    </location>
</feature>
<feature type="binding site" evidence="6">
    <location>
        <position position="87"/>
    </location>
    <ligand>
        <name>Zn(2+)</name>
        <dbReference type="ChEBI" id="CHEBI:29105"/>
    </ligand>
</feature>
<dbReference type="PANTHER" id="PTHR20855">
    <property type="entry name" value="ADIPOR/PROGESTIN RECEPTOR-RELATED"/>
    <property type="match status" value="1"/>
</dbReference>
<evidence type="ECO:0000256" key="4">
    <source>
        <dbReference type="ARBA" id="ARBA00022989"/>
    </source>
</evidence>
<gene>
    <name evidence="8" type="ORF">ALTATR162_LOCUS457</name>
</gene>
<feature type="transmembrane region" description="Helical" evidence="7">
    <location>
        <begin position="162"/>
        <end position="183"/>
    </location>
</feature>
<dbReference type="GO" id="GO:0016020">
    <property type="term" value="C:membrane"/>
    <property type="evidence" value="ECO:0007669"/>
    <property type="project" value="UniProtKB-SubCell"/>
</dbReference>
<evidence type="ECO:0000313" key="9">
    <source>
        <dbReference type="Proteomes" id="UP000676310"/>
    </source>
</evidence>